<dbReference type="AlphaFoldDB" id="U9TG03"/>
<sequence length="269" mass="32334">MFTSASIQNFSFTIIYLYAHWSWKYFVIRNLTIRMYPHDFHPDLRFNPDQYGSIRTLIEAPVHTFYIPFLLHFFNNFLKFFLNKTGNCTMWYLHITVISRFRESADISYICNVLYLSQYCYIITIKYIYYGNICLEDYEKPEIVDLCFVASKFDFKEVINIKMIVSLYVYIDFTFDQPAYRVILLKFYVIGTNSSALCLNLNLLKAFLFKIHKLIFDNIDRSAIRNNEKWMIVDNLIVSEMHLRLRNRKFIFHSYVITSTNQAFLSIRD</sequence>
<name>U9TG03_RHIID</name>
<organism evidence="1">
    <name type="scientific">Rhizophagus irregularis (strain DAOM 181602 / DAOM 197198 / MUCL 43194)</name>
    <name type="common">Arbuscular mycorrhizal fungus</name>
    <name type="synonym">Glomus intraradices</name>
    <dbReference type="NCBI Taxonomy" id="747089"/>
    <lineage>
        <taxon>Eukaryota</taxon>
        <taxon>Fungi</taxon>
        <taxon>Fungi incertae sedis</taxon>
        <taxon>Mucoromycota</taxon>
        <taxon>Glomeromycotina</taxon>
        <taxon>Glomeromycetes</taxon>
        <taxon>Glomerales</taxon>
        <taxon>Glomeraceae</taxon>
        <taxon>Rhizophagus</taxon>
    </lineage>
</organism>
<protein>
    <submittedName>
        <fullName evidence="1">Uncharacterized protein</fullName>
    </submittedName>
</protein>
<evidence type="ECO:0000313" key="1">
    <source>
        <dbReference type="EMBL" id="ESA02291.1"/>
    </source>
</evidence>
<dbReference type="EMBL" id="KI295824">
    <property type="protein sequence ID" value="ESA02291.1"/>
    <property type="molecule type" value="Genomic_DNA"/>
</dbReference>
<dbReference type="HOGENOM" id="CLU_1034947_0_0_1"/>
<reference evidence="1" key="1">
    <citation type="submission" date="2013-07" db="EMBL/GenBank/DDBJ databases">
        <title>The genome of an arbuscular mycorrhizal fungus provides insights into the evolution of the oldest plant symbiosis.</title>
        <authorList>
            <consortium name="DOE Joint Genome Institute"/>
            <person name="Tisserant E."/>
            <person name="Malbreil M."/>
            <person name="Kuo A."/>
            <person name="Kohler A."/>
            <person name="Symeonidi A."/>
            <person name="Balestrini R."/>
            <person name="Charron P."/>
            <person name="Duensing N."/>
            <person name="Frei-dit-Frey N."/>
            <person name="Gianinazzi-Pearson V."/>
            <person name="Gilbert B."/>
            <person name="Handa Y."/>
            <person name="Hijri M."/>
            <person name="Kaul R."/>
            <person name="Kawaguchi M."/>
            <person name="Krajinski F."/>
            <person name="Lammers P."/>
            <person name="Lapierre D."/>
            <person name="Masclaux F.G."/>
            <person name="Murat C."/>
            <person name="Morin E."/>
            <person name="Ndikumana S."/>
            <person name="Pagni M."/>
            <person name="Petitpierre D."/>
            <person name="Requena N."/>
            <person name="Rosikiewicz P."/>
            <person name="Riley R."/>
            <person name="Saito K."/>
            <person name="San Clemente H."/>
            <person name="Shapiro H."/>
            <person name="van Tuinen D."/>
            <person name="Becard G."/>
            <person name="Bonfante P."/>
            <person name="Paszkowski U."/>
            <person name="Shachar-Hill Y."/>
            <person name="Young J.P."/>
            <person name="Sanders I.R."/>
            <person name="Henrissat B."/>
            <person name="Rensing S.A."/>
            <person name="Grigoriev I.V."/>
            <person name="Corradi N."/>
            <person name="Roux C."/>
            <person name="Martin F."/>
        </authorList>
    </citation>
    <scope>NUCLEOTIDE SEQUENCE</scope>
    <source>
        <strain evidence="1">DAOM 197198</strain>
    </source>
</reference>
<accession>U9TG03</accession>
<proteinExistence type="predicted"/>
<gene>
    <name evidence="1" type="ORF">GLOINDRAFT_86447</name>
</gene>